<dbReference type="OrthoDB" id="252688at2759"/>
<sequence length="241" mass="25371">VEEKGSPADKDVCPVVSSYFYEASSETKYMTCSDVTVTSLPGSLTGDNSWCLDAELPETKDKSKHKNVKGVCAQVLCEEGTVKVKYSGSSDGFQLCPEGTQLSVNLNAFNEGGNIMCPKYGEVCTIAANGSSLVIPSVLEDDKEEEQEKQLEASVVAPTLSPAAEALTKASPADLPVAEYSSTKEPRTETSSTDITHAEASPPVVEAASQQPQHESEEQQITVVGASATTQQVPANSSQGS</sequence>
<evidence type="ECO:0000256" key="1">
    <source>
        <dbReference type="ARBA" id="ARBA00005860"/>
    </source>
</evidence>
<dbReference type="Proteomes" id="UP000007350">
    <property type="component" value="Unassembled WGS sequence"/>
</dbReference>
<keyword evidence="10" id="KW-1185">Reference proteome</keyword>
<keyword evidence="3 7" id="KW-0479">Metal-binding</keyword>
<dbReference type="EMBL" id="AHKC01021955">
    <property type="protein sequence ID" value="EKF26133.1"/>
    <property type="molecule type" value="Genomic_DNA"/>
</dbReference>
<reference evidence="9 10" key="1">
    <citation type="journal article" date="2012" name="BMC Genomics">
        <title>Comparative genomic analysis of human infective Trypanosoma cruzi lineages with the bat-restricted subspecies T. cruzi marinkellei.</title>
        <authorList>
            <person name="Franzen O."/>
            <person name="Talavera-Lopez C."/>
            <person name="Ochaya S."/>
            <person name="Butler C.E."/>
            <person name="Messenger L.A."/>
            <person name="Lewis M.D."/>
            <person name="Llewellyn M.S."/>
            <person name="Marinkelle C.J."/>
            <person name="Tyler K.M."/>
            <person name="Miles M.A."/>
            <person name="Andersson B."/>
        </authorList>
    </citation>
    <scope>NUCLEOTIDE SEQUENCE [LARGE SCALE GENOMIC DNA]</scope>
    <source>
        <strain evidence="9 10">B7</strain>
    </source>
</reference>
<evidence type="ECO:0000256" key="8">
    <source>
        <dbReference type="SAM" id="MobiDB-lite"/>
    </source>
</evidence>
<dbReference type="Pfam" id="PF01457">
    <property type="entry name" value="Peptidase_M8"/>
    <property type="match status" value="1"/>
</dbReference>
<dbReference type="InterPro" id="IPR001577">
    <property type="entry name" value="Peptidase_M8"/>
</dbReference>
<evidence type="ECO:0000256" key="5">
    <source>
        <dbReference type="ARBA" id="ARBA00022833"/>
    </source>
</evidence>
<evidence type="ECO:0000256" key="4">
    <source>
        <dbReference type="ARBA" id="ARBA00022801"/>
    </source>
</evidence>
<comment type="similarity">
    <text evidence="1 7">Belongs to the peptidase M8 family.</text>
</comment>
<feature type="non-terminal residue" evidence="9">
    <location>
        <position position="241"/>
    </location>
</feature>
<dbReference type="Gene3D" id="2.30.34.10">
    <property type="entry name" value="Leishmanolysin domain 4"/>
    <property type="match status" value="1"/>
</dbReference>
<dbReference type="GO" id="GO:0046872">
    <property type="term" value="F:metal ion binding"/>
    <property type="evidence" value="ECO:0007669"/>
    <property type="project" value="UniProtKB-KW"/>
</dbReference>
<evidence type="ECO:0000256" key="3">
    <source>
        <dbReference type="ARBA" id="ARBA00022723"/>
    </source>
</evidence>
<accession>K2LTX2</accession>
<dbReference type="GO" id="GO:0004222">
    <property type="term" value="F:metalloendopeptidase activity"/>
    <property type="evidence" value="ECO:0007669"/>
    <property type="project" value="UniProtKB-UniRule"/>
</dbReference>
<organism evidence="9 10">
    <name type="scientific">Trypanosoma cruzi marinkellei</name>
    <dbReference type="NCBI Taxonomy" id="85056"/>
    <lineage>
        <taxon>Eukaryota</taxon>
        <taxon>Discoba</taxon>
        <taxon>Euglenozoa</taxon>
        <taxon>Kinetoplastea</taxon>
        <taxon>Metakinetoplastina</taxon>
        <taxon>Trypanosomatida</taxon>
        <taxon>Trypanosomatidae</taxon>
        <taxon>Trypanosoma</taxon>
        <taxon>Schizotrypanum</taxon>
    </lineage>
</organism>
<name>K2LTX2_TRYCR</name>
<keyword evidence="6 7" id="KW-0482">Metalloprotease</keyword>
<dbReference type="GO" id="GO:0007155">
    <property type="term" value="P:cell adhesion"/>
    <property type="evidence" value="ECO:0007669"/>
    <property type="project" value="InterPro"/>
</dbReference>
<evidence type="ECO:0000313" key="9">
    <source>
        <dbReference type="EMBL" id="EKF26133.1"/>
    </source>
</evidence>
<keyword evidence="4 7" id="KW-0378">Hydrolase</keyword>
<gene>
    <name evidence="9" type="ORF">MOQ_010189</name>
</gene>
<evidence type="ECO:0000256" key="2">
    <source>
        <dbReference type="ARBA" id="ARBA00022670"/>
    </source>
</evidence>
<keyword evidence="2 7" id="KW-0645">Protease</keyword>
<evidence type="ECO:0000256" key="6">
    <source>
        <dbReference type="ARBA" id="ARBA00023049"/>
    </source>
</evidence>
<dbReference type="SUPFAM" id="SSF55486">
    <property type="entry name" value="Metalloproteases ('zincins'), catalytic domain"/>
    <property type="match status" value="1"/>
</dbReference>
<dbReference type="GO" id="GO:0006508">
    <property type="term" value="P:proteolysis"/>
    <property type="evidence" value="ECO:0007669"/>
    <property type="project" value="UniProtKB-KW"/>
</dbReference>
<dbReference type="AlphaFoldDB" id="K2LTX2"/>
<evidence type="ECO:0000256" key="7">
    <source>
        <dbReference type="RuleBase" id="RU366077"/>
    </source>
</evidence>
<evidence type="ECO:0000313" key="10">
    <source>
        <dbReference type="Proteomes" id="UP000007350"/>
    </source>
</evidence>
<proteinExistence type="inferred from homology"/>
<comment type="cofactor">
    <cofactor evidence="7">
        <name>Zn(2+)</name>
        <dbReference type="ChEBI" id="CHEBI:29105"/>
    </cofactor>
    <text evidence="7">Binds 1 zinc ion per subunit.</text>
</comment>
<feature type="non-terminal residue" evidence="9">
    <location>
        <position position="1"/>
    </location>
</feature>
<keyword evidence="5 7" id="KW-0862">Zinc</keyword>
<comment type="caution">
    <text evidence="9">The sequence shown here is derived from an EMBL/GenBank/DDBJ whole genome shotgun (WGS) entry which is preliminary data.</text>
</comment>
<dbReference type="GO" id="GO:0016020">
    <property type="term" value="C:membrane"/>
    <property type="evidence" value="ECO:0007669"/>
    <property type="project" value="InterPro"/>
</dbReference>
<protein>
    <recommendedName>
        <fullName evidence="7">Leishmanolysin-like peptidase</fullName>
        <ecNumber evidence="7">3.4.24.-</ecNumber>
    </recommendedName>
</protein>
<feature type="compositionally biased region" description="Polar residues" evidence="8">
    <location>
        <begin position="227"/>
        <end position="241"/>
    </location>
</feature>
<dbReference type="EC" id="3.4.24.-" evidence="7"/>
<feature type="region of interest" description="Disordered" evidence="8">
    <location>
        <begin position="166"/>
        <end position="241"/>
    </location>
</feature>